<dbReference type="Gene3D" id="3.40.50.720">
    <property type="entry name" value="NAD(P)-binding Rossmann-like Domain"/>
    <property type="match status" value="1"/>
</dbReference>
<protein>
    <recommendedName>
        <fullName evidence="1">NmrA-like domain-containing protein</fullName>
    </recommendedName>
</protein>
<keyword evidence="4" id="KW-1185">Reference proteome</keyword>
<accession>A0A8H6UG77</accession>
<name>A0A8H6UG77_9EURO</name>
<dbReference type="InterPro" id="IPR036291">
    <property type="entry name" value="NAD(P)-bd_dom_sf"/>
</dbReference>
<dbReference type="Pfam" id="PF05368">
    <property type="entry name" value="NmrA"/>
    <property type="match status" value="1"/>
</dbReference>
<dbReference type="Proteomes" id="UP000630445">
    <property type="component" value="Unassembled WGS sequence"/>
</dbReference>
<proteinExistence type="predicted"/>
<dbReference type="SUPFAM" id="SSF51735">
    <property type="entry name" value="NAD(P)-binding Rossmann-fold domains"/>
    <property type="match status" value="1"/>
</dbReference>
<evidence type="ECO:0000313" key="2">
    <source>
        <dbReference type="EMBL" id="KAF7125587.1"/>
    </source>
</evidence>
<dbReference type="AlphaFoldDB" id="A0A8H6UG77"/>
<comment type="caution">
    <text evidence="2">The sequence shown here is derived from an EMBL/GenBank/DDBJ whole genome shotgun (WGS) entry which is preliminary data.</text>
</comment>
<gene>
    <name evidence="2" type="ORF">CNMCM5793_001804</name>
    <name evidence="3" type="ORF">CNMCM6106_002318</name>
</gene>
<sequence length="125" mass="14499">MVYFLYDPASQQWRYVAAALKNRSESLGAQILAAADYYTPTRILEKFEEVSGQKGRFIQVDSDTYKSFMPGPIGEEMLENHLFIENSGYFNGRDLKESHDLLQKAGYQRTSWRDFLLRNKAAFLQ</sequence>
<reference evidence="2" key="1">
    <citation type="submission" date="2020-06" db="EMBL/GenBank/DDBJ databases">
        <title>Draft genome sequences of strains closely related to Aspergillus parafelis and Aspergillus hiratsukae.</title>
        <authorList>
            <person name="Dos Santos R.A.C."/>
            <person name="Rivero-Menendez O."/>
            <person name="Steenwyk J.L."/>
            <person name="Mead M.E."/>
            <person name="Goldman G.H."/>
            <person name="Alastruey-Izquierdo A."/>
            <person name="Rokas A."/>
        </authorList>
    </citation>
    <scope>NUCLEOTIDE SEQUENCE</scope>
    <source>
        <strain evidence="2">CNM-CM5793</strain>
        <strain evidence="3">CNM-CM6106</strain>
    </source>
</reference>
<feature type="domain" description="NmrA-like" evidence="1">
    <location>
        <begin position="14"/>
        <end position="101"/>
    </location>
</feature>
<evidence type="ECO:0000313" key="3">
    <source>
        <dbReference type="EMBL" id="KAF7166507.1"/>
    </source>
</evidence>
<evidence type="ECO:0000313" key="4">
    <source>
        <dbReference type="Proteomes" id="UP000630445"/>
    </source>
</evidence>
<evidence type="ECO:0000259" key="1">
    <source>
        <dbReference type="Pfam" id="PF05368"/>
    </source>
</evidence>
<dbReference type="EMBL" id="JACBAD010001976">
    <property type="protein sequence ID" value="KAF7125587.1"/>
    <property type="molecule type" value="Genomic_DNA"/>
</dbReference>
<dbReference type="OrthoDB" id="3358371at2759"/>
<organism evidence="2 4">
    <name type="scientific">Aspergillus hiratsukae</name>
    <dbReference type="NCBI Taxonomy" id="1194566"/>
    <lineage>
        <taxon>Eukaryota</taxon>
        <taxon>Fungi</taxon>
        <taxon>Dikarya</taxon>
        <taxon>Ascomycota</taxon>
        <taxon>Pezizomycotina</taxon>
        <taxon>Eurotiomycetes</taxon>
        <taxon>Eurotiomycetidae</taxon>
        <taxon>Eurotiales</taxon>
        <taxon>Aspergillaceae</taxon>
        <taxon>Aspergillus</taxon>
        <taxon>Aspergillus subgen. Fumigati</taxon>
    </lineage>
</organism>
<dbReference type="Proteomes" id="UP000662466">
    <property type="component" value="Unassembled WGS sequence"/>
</dbReference>
<dbReference type="InterPro" id="IPR008030">
    <property type="entry name" value="NmrA-like"/>
</dbReference>
<dbReference type="EMBL" id="JACBAF010002139">
    <property type="protein sequence ID" value="KAF7166507.1"/>
    <property type="molecule type" value="Genomic_DNA"/>
</dbReference>